<dbReference type="Pfam" id="PF11887">
    <property type="entry name" value="Mce4_CUP1"/>
    <property type="match status" value="1"/>
</dbReference>
<dbReference type="EMBL" id="JACBZI010000001">
    <property type="protein sequence ID" value="NYI10115.1"/>
    <property type="molecule type" value="Genomic_DNA"/>
</dbReference>
<protein>
    <submittedName>
        <fullName evidence="6">Virulence factor Mce-like protein</fullName>
    </submittedName>
</protein>
<proteinExistence type="predicted"/>
<evidence type="ECO:0000259" key="5">
    <source>
        <dbReference type="Pfam" id="PF11887"/>
    </source>
</evidence>
<keyword evidence="7" id="KW-1185">Reference proteome</keyword>
<sequence>MATPTARQNPAASVLRALGRRGVAIAVVACLLATTAFLALRDDREPHTVTAHFPRAVSVFVGTDVRVLGVTVGRVTSVTPDGTSVAVKMEYDADVRLPADAQAAIVTPTLVADRYVQLTPAYSGGEVLADGADIALPDTGVPVELDRIYRSLRDLSQALGPNGVNRNGTLDNLLRAGDEALSGQGELGNRMIRELSAAATTFGEGSGDLFDTVTQLATFTGTLAENDRLVRAFLRDLAGVSADLADERQEISAALAAVARAVGSVEDFVGDNREALVTDVEKLTRVVKNLDSERDSLDTALTVAPVAMCNLALAFNNDSNSIGSRIGIGGNVWDADGFLCGIVQQSALPRASKDLACELFAMLLEPITGQIPFIPPEHSGRPSGTANRPSPGGTALADLLAGGR</sequence>
<dbReference type="PANTHER" id="PTHR33371">
    <property type="entry name" value="INTERMEMBRANE PHOSPHOLIPID TRANSPORT SYSTEM BINDING PROTEIN MLAD-RELATED"/>
    <property type="match status" value="1"/>
</dbReference>
<evidence type="ECO:0000313" key="7">
    <source>
        <dbReference type="Proteomes" id="UP000537326"/>
    </source>
</evidence>
<dbReference type="Proteomes" id="UP000537326">
    <property type="component" value="Unassembled WGS sequence"/>
</dbReference>
<dbReference type="PANTHER" id="PTHR33371:SF4">
    <property type="entry name" value="INTERMEMBRANE PHOSPHOLIPID TRANSPORT SYSTEM BINDING PROTEIN MLAD"/>
    <property type="match status" value="1"/>
</dbReference>
<dbReference type="RefSeq" id="WP_179531002.1">
    <property type="nucleotide sequence ID" value="NZ_BAAAPP010000004.1"/>
</dbReference>
<dbReference type="InterPro" id="IPR052336">
    <property type="entry name" value="MlaD_Phospholipid_Transporter"/>
</dbReference>
<keyword evidence="3" id="KW-0812">Transmembrane</keyword>
<feature type="domain" description="Mce/MlaD" evidence="4">
    <location>
        <begin position="47"/>
        <end position="120"/>
    </location>
</feature>
<evidence type="ECO:0000259" key="4">
    <source>
        <dbReference type="Pfam" id="PF02470"/>
    </source>
</evidence>
<evidence type="ECO:0000313" key="6">
    <source>
        <dbReference type="EMBL" id="NYI10115.1"/>
    </source>
</evidence>
<feature type="region of interest" description="Disordered" evidence="2">
    <location>
        <begin position="375"/>
        <end position="394"/>
    </location>
</feature>
<feature type="coiled-coil region" evidence="1">
    <location>
        <begin position="273"/>
        <end position="300"/>
    </location>
</feature>
<name>A0A7Y9YGP2_9ACTN</name>
<comment type="caution">
    <text evidence="6">The sequence shown here is derived from an EMBL/GenBank/DDBJ whole genome shotgun (WGS) entry which is preliminary data.</text>
</comment>
<dbReference type="InterPro" id="IPR024516">
    <property type="entry name" value="Mce_C"/>
</dbReference>
<dbReference type="Pfam" id="PF02470">
    <property type="entry name" value="MlaD"/>
    <property type="match status" value="1"/>
</dbReference>
<reference evidence="6 7" key="1">
    <citation type="submission" date="2020-07" db="EMBL/GenBank/DDBJ databases">
        <title>Sequencing the genomes of 1000 actinobacteria strains.</title>
        <authorList>
            <person name="Klenk H.-P."/>
        </authorList>
    </citation>
    <scope>NUCLEOTIDE SEQUENCE [LARGE SCALE GENOMIC DNA]</scope>
    <source>
        <strain evidence="6 7">DSM 18248</strain>
    </source>
</reference>
<keyword evidence="3" id="KW-1133">Transmembrane helix</keyword>
<dbReference type="InterPro" id="IPR003399">
    <property type="entry name" value="Mce/MlaD"/>
</dbReference>
<evidence type="ECO:0000256" key="2">
    <source>
        <dbReference type="SAM" id="MobiDB-lite"/>
    </source>
</evidence>
<keyword evidence="1" id="KW-0175">Coiled coil</keyword>
<dbReference type="AlphaFoldDB" id="A0A7Y9YGP2"/>
<accession>A0A7Y9YGP2</accession>
<dbReference type="InterPro" id="IPR005693">
    <property type="entry name" value="Mce"/>
</dbReference>
<keyword evidence="3" id="KW-0472">Membrane</keyword>
<gene>
    <name evidence="6" type="ORF">BKA05_001630</name>
</gene>
<organism evidence="6 7">
    <name type="scientific">Nocardioides marinus</name>
    <dbReference type="NCBI Taxonomy" id="374514"/>
    <lineage>
        <taxon>Bacteria</taxon>
        <taxon>Bacillati</taxon>
        <taxon>Actinomycetota</taxon>
        <taxon>Actinomycetes</taxon>
        <taxon>Propionibacteriales</taxon>
        <taxon>Nocardioidaceae</taxon>
        <taxon>Nocardioides</taxon>
    </lineage>
</organism>
<feature type="domain" description="Mammalian cell entry C-terminal" evidence="5">
    <location>
        <begin position="126"/>
        <end position="300"/>
    </location>
</feature>
<dbReference type="GO" id="GO:0005576">
    <property type="term" value="C:extracellular region"/>
    <property type="evidence" value="ECO:0007669"/>
    <property type="project" value="TreeGrafter"/>
</dbReference>
<evidence type="ECO:0000256" key="3">
    <source>
        <dbReference type="SAM" id="Phobius"/>
    </source>
</evidence>
<feature type="transmembrane region" description="Helical" evidence="3">
    <location>
        <begin position="21"/>
        <end position="40"/>
    </location>
</feature>
<evidence type="ECO:0000256" key="1">
    <source>
        <dbReference type="SAM" id="Coils"/>
    </source>
</evidence>
<dbReference type="NCBIfam" id="TIGR00996">
    <property type="entry name" value="Mtu_fam_mce"/>
    <property type="match status" value="1"/>
</dbReference>